<evidence type="ECO:0000256" key="12">
    <source>
        <dbReference type="ARBA" id="ARBA00023004"/>
    </source>
</evidence>
<evidence type="ECO:0000256" key="13">
    <source>
        <dbReference type="ARBA" id="ARBA00023014"/>
    </source>
</evidence>
<evidence type="ECO:0000259" key="18">
    <source>
        <dbReference type="Pfam" id="PF02657"/>
    </source>
</evidence>
<dbReference type="GO" id="GO:0046872">
    <property type="term" value="F:metal ion binding"/>
    <property type="evidence" value="ECO:0007669"/>
    <property type="project" value="UniProtKB-KW"/>
</dbReference>
<dbReference type="EnsemblPlants" id="KQJ91666">
    <property type="protein sequence ID" value="KQJ91666"/>
    <property type="gene ID" value="BRADI_4g39020v3"/>
</dbReference>
<keyword evidence="7" id="KW-0934">Plastid</keyword>
<dbReference type="UniPathway" id="UPA00253">
    <property type="reaction ID" value="UER00327"/>
</dbReference>
<feature type="domain" description="Fe-S metabolism associated" evidence="18">
    <location>
        <begin position="91"/>
        <end position="206"/>
    </location>
</feature>
<name>A0A0Q3HDY0_BRADI</name>
<dbReference type="Gene3D" id="3.40.50.10800">
    <property type="entry name" value="NadA-like"/>
    <property type="match status" value="3"/>
</dbReference>
<keyword evidence="12" id="KW-0408">Iron</keyword>
<dbReference type="Pfam" id="PF02657">
    <property type="entry name" value="SufE"/>
    <property type="match status" value="1"/>
</dbReference>
<protein>
    <recommendedName>
        <fullName evidence="16">Quinolinate synthase, chloroplastic</fullName>
        <ecNumber evidence="4">2.5.1.72</ecNumber>
    </recommendedName>
</protein>
<dbReference type="GO" id="GO:0009060">
    <property type="term" value="P:aerobic respiration"/>
    <property type="evidence" value="ECO:0007669"/>
    <property type="project" value="EnsemblPlants"/>
</dbReference>
<keyword evidence="21" id="KW-1185">Reference proteome</keyword>
<evidence type="ECO:0000256" key="10">
    <source>
        <dbReference type="ARBA" id="ARBA00022723"/>
    </source>
</evidence>
<dbReference type="GO" id="GO:0051176">
    <property type="term" value="P:positive regulation of sulfur metabolic process"/>
    <property type="evidence" value="ECO:0007669"/>
    <property type="project" value="EnsemblPlants"/>
</dbReference>
<dbReference type="SUPFAM" id="SSF82649">
    <property type="entry name" value="SufE/NifU"/>
    <property type="match status" value="1"/>
</dbReference>
<sequence>MLPHHAASMDASTTHAAAAPFATPANKPRLLLIPPNPSRCLARPRGGSVAVCCAHSPPPPPAPLPRAAASGNDEDEEEFAPPGLRLRRLAEEFRALPDAARVRRLLAYGAALPRLPEADRVAANRVMGCVAQVWLVGGVDGAGRMRFAADSDSEISRGYCACLVSALDGARPEEVLDADPAHLAPLGVAARSRASTWHNVLVGMQKRARAAIAEREGRAPGQPFPSLVIGRDGAVRAQGSYAEAQAMFLSPDNSKIVELVNALVEKKIGIVAHFYMDPEVQGILTAAKRQWPHIHISDSLVMADSAVQMAEAGCEYIAVLGVDFMSENVRAILDQAGFNKVGVYRMSSEQIGCSLADAASSSAYTHFLKTASRSPPSLHVIYINTSLETKAHTHELVPTITCTSSNVVATILQAFAQIPDLNVWYGPDSYMGANIADLFQRMAIMSDEEIAEIHPDHNRKTISSLLPRLHYYQNGNCIVHDMFGHEVVEKIKAEYCDAFLTAHFEVPGEMFSLSMEAKTRGMGVVGSTQNILDFIKNHLKQALDRNVDNHLQFVLGTESGMITSIVAAVRELFDAYESRQEGSNIEVEIVFPVSSDAVSKTSVNGSHRFGSSVADELDKLTIVPGVNSGEGCSIHGGCASCPYMKMNSLAALLNVCQQLPDEDNRLSVYKANRFNAKTALGKLVAEVGCEPILHMRHFQATKKLPDKLVRQVMHGNRGEPS</sequence>
<evidence type="ECO:0000313" key="21">
    <source>
        <dbReference type="Proteomes" id="UP000008810"/>
    </source>
</evidence>
<evidence type="ECO:0000256" key="11">
    <source>
        <dbReference type="ARBA" id="ARBA00022946"/>
    </source>
</evidence>
<dbReference type="PANTHER" id="PTHR30573:SF0">
    <property type="entry name" value="QUINOLINATE SYNTHASE, CHLOROPLASTIC"/>
    <property type="match status" value="1"/>
</dbReference>
<evidence type="ECO:0000256" key="6">
    <source>
        <dbReference type="ARBA" id="ARBA00022528"/>
    </source>
</evidence>
<dbReference type="PANTHER" id="PTHR30573">
    <property type="entry name" value="QUINOLINATE SYNTHETASE A"/>
    <property type="match status" value="1"/>
</dbReference>
<comment type="similarity">
    <text evidence="15">Belongs to the quinolinate synthase family. Type 1 subfamily.</text>
</comment>
<evidence type="ECO:0000256" key="15">
    <source>
        <dbReference type="ARBA" id="ARBA00061471"/>
    </source>
</evidence>
<comment type="pathway">
    <text evidence="3">Cofactor biosynthesis; NAD(+) biosynthesis; quinolinate from iminoaspartate: step 1/1.</text>
</comment>
<evidence type="ECO:0000256" key="4">
    <source>
        <dbReference type="ARBA" id="ARBA00012669"/>
    </source>
</evidence>
<comment type="subcellular location">
    <subcellularLocation>
        <location evidence="2">Plastid</location>
        <location evidence="2">Chloroplast</location>
    </subcellularLocation>
</comment>
<feature type="region of interest" description="Disordered" evidence="17">
    <location>
        <begin position="60"/>
        <end position="79"/>
    </location>
</feature>
<keyword evidence="5" id="KW-0004">4Fe-4S</keyword>
<dbReference type="RefSeq" id="XP_003578704.2">
    <property type="nucleotide sequence ID" value="XM_003578656.4"/>
</dbReference>
<comment type="catalytic activity">
    <reaction evidence="14">
        <text>iminosuccinate + dihydroxyacetone phosphate = quinolinate + phosphate + 2 H2O + H(+)</text>
        <dbReference type="Rhea" id="RHEA:25888"/>
        <dbReference type="ChEBI" id="CHEBI:15377"/>
        <dbReference type="ChEBI" id="CHEBI:15378"/>
        <dbReference type="ChEBI" id="CHEBI:29959"/>
        <dbReference type="ChEBI" id="CHEBI:43474"/>
        <dbReference type="ChEBI" id="CHEBI:57642"/>
        <dbReference type="ChEBI" id="CHEBI:77875"/>
        <dbReference type="EC" id="2.5.1.72"/>
    </reaction>
</comment>
<dbReference type="GO" id="GO:0008047">
    <property type="term" value="F:enzyme activator activity"/>
    <property type="evidence" value="ECO:0007669"/>
    <property type="project" value="EnsemblPlants"/>
</dbReference>
<dbReference type="ExpressionAtlas" id="A0A0Q3HDY0">
    <property type="expression patterns" value="baseline"/>
</dbReference>
<evidence type="ECO:0000256" key="7">
    <source>
        <dbReference type="ARBA" id="ARBA00022640"/>
    </source>
</evidence>
<evidence type="ECO:0000256" key="3">
    <source>
        <dbReference type="ARBA" id="ARBA00005065"/>
    </source>
</evidence>
<dbReference type="InterPro" id="IPR003808">
    <property type="entry name" value="Fe-S_metab-assoc_dom"/>
</dbReference>
<dbReference type="FunCoup" id="A0A0Q3HDY0">
    <property type="interactions" value="427"/>
</dbReference>
<evidence type="ECO:0000256" key="8">
    <source>
        <dbReference type="ARBA" id="ARBA00022642"/>
    </source>
</evidence>
<dbReference type="KEGG" id="bdi:100835587"/>
<dbReference type="STRING" id="15368.A0A0Q3HDY0"/>
<gene>
    <name evidence="20" type="primary">LOC100835587</name>
    <name evidence="19" type="ORF">BRADI_4g39020v3</name>
</gene>
<dbReference type="GO" id="GO:0009507">
    <property type="term" value="C:chloroplast"/>
    <property type="evidence" value="ECO:0000318"/>
    <property type="project" value="GO_Central"/>
</dbReference>
<dbReference type="EMBL" id="CM000883">
    <property type="protein sequence ID" value="KQJ91666.1"/>
    <property type="molecule type" value="Genomic_DNA"/>
</dbReference>
<accession>A0A0Q3HDY0</accession>
<organism evidence="19">
    <name type="scientific">Brachypodium distachyon</name>
    <name type="common">Purple false brome</name>
    <name type="synonym">Trachynia distachya</name>
    <dbReference type="NCBI Taxonomy" id="15368"/>
    <lineage>
        <taxon>Eukaryota</taxon>
        <taxon>Viridiplantae</taxon>
        <taxon>Streptophyta</taxon>
        <taxon>Embryophyta</taxon>
        <taxon>Tracheophyta</taxon>
        <taxon>Spermatophyta</taxon>
        <taxon>Magnoliopsida</taxon>
        <taxon>Liliopsida</taxon>
        <taxon>Poales</taxon>
        <taxon>Poaceae</taxon>
        <taxon>BOP clade</taxon>
        <taxon>Pooideae</taxon>
        <taxon>Stipodae</taxon>
        <taxon>Brachypodieae</taxon>
        <taxon>Brachypodium</taxon>
    </lineage>
</organism>
<dbReference type="GO" id="GO:0042803">
    <property type="term" value="F:protein homodimerization activity"/>
    <property type="evidence" value="ECO:0007669"/>
    <property type="project" value="EnsemblPlants"/>
</dbReference>
<comment type="cofactor">
    <cofactor evidence="1">
        <name>[4Fe-4S] cluster</name>
        <dbReference type="ChEBI" id="CHEBI:49883"/>
    </cofactor>
</comment>
<keyword evidence="10" id="KW-0479">Metal-binding</keyword>
<keyword evidence="11" id="KW-0809">Transit peptide</keyword>
<dbReference type="OrthoDB" id="66991at2759"/>
<evidence type="ECO:0000256" key="1">
    <source>
        <dbReference type="ARBA" id="ARBA00001966"/>
    </source>
</evidence>
<keyword evidence="6" id="KW-0150">Chloroplast</keyword>
<evidence type="ECO:0000256" key="9">
    <source>
        <dbReference type="ARBA" id="ARBA00022679"/>
    </source>
</evidence>
<dbReference type="AlphaFoldDB" id="A0A0Q3HDY0"/>
<evidence type="ECO:0000256" key="2">
    <source>
        <dbReference type="ARBA" id="ARBA00004229"/>
    </source>
</evidence>
<keyword evidence="8" id="KW-0662">Pyridine nucleotide biosynthesis</keyword>
<evidence type="ECO:0000256" key="16">
    <source>
        <dbReference type="ARBA" id="ARBA00073351"/>
    </source>
</evidence>
<keyword evidence="13" id="KW-0411">Iron-sulfur</keyword>
<dbReference type="InterPro" id="IPR003473">
    <property type="entry name" value="NadA"/>
</dbReference>
<evidence type="ECO:0000313" key="20">
    <source>
        <dbReference type="EnsemblPlants" id="KQJ91666"/>
    </source>
</evidence>
<reference evidence="20" key="3">
    <citation type="submission" date="2018-08" db="UniProtKB">
        <authorList>
            <consortium name="EnsemblPlants"/>
        </authorList>
    </citation>
    <scope>IDENTIFICATION</scope>
    <source>
        <strain evidence="20">cv. Bd21</strain>
    </source>
</reference>
<keyword evidence="9" id="KW-0808">Transferase</keyword>
<dbReference type="SUPFAM" id="SSF142754">
    <property type="entry name" value="NadA-like"/>
    <property type="match status" value="1"/>
</dbReference>
<evidence type="ECO:0000256" key="17">
    <source>
        <dbReference type="SAM" id="MobiDB-lite"/>
    </source>
</evidence>
<dbReference type="GO" id="GO:0008987">
    <property type="term" value="F:quinolinate synthetase A activity"/>
    <property type="evidence" value="ECO:0000318"/>
    <property type="project" value="GO_Central"/>
</dbReference>
<evidence type="ECO:0000256" key="14">
    <source>
        <dbReference type="ARBA" id="ARBA00052166"/>
    </source>
</evidence>
<dbReference type="GeneID" id="100835587"/>
<dbReference type="InterPro" id="IPR036094">
    <property type="entry name" value="NadA_sf"/>
</dbReference>
<reference evidence="19" key="2">
    <citation type="submission" date="2017-06" db="EMBL/GenBank/DDBJ databases">
        <title>WGS assembly of Brachypodium distachyon.</title>
        <authorList>
            <consortium name="The International Brachypodium Initiative"/>
            <person name="Lucas S."/>
            <person name="Harmon-Smith M."/>
            <person name="Lail K."/>
            <person name="Tice H."/>
            <person name="Grimwood J."/>
            <person name="Bruce D."/>
            <person name="Barry K."/>
            <person name="Shu S."/>
            <person name="Lindquist E."/>
            <person name="Wang M."/>
            <person name="Pitluck S."/>
            <person name="Vogel J.P."/>
            <person name="Garvin D.F."/>
            <person name="Mockler T.C."/>
            <person name="Schmutz J."/>
            <person name="Rokhsar D."/>
            <person name="Bevan M.W."/>
        </authorList>
    </citation>
    <scope>NUCLEOTIDE SEQUENCE</scope>
    <source>
        <strain evidence="19">Bd21</strain>
    </source>
</reference>
<dbReference type="EC" id="2.5.1.72" evidence="4"/>
<evidence type="ECO:0000313" key="19">
    <source>
        <dbReference type="EMBL" id="KQJ91666.1"/>
    </source>
</evidence>
<reference evidence="19 20" key="1">
    <citation type="journal article" date="2010" name="Nature">
        <title>Genome sequencing and analysis of the model grass Brachypodium distachyon.</title>
        <authorList>
            <consortium name="International Brachypodium Initiative"/>
        </authorList>
    </citation>
    <scope>NUCLEOTIDE SEQUENCE [LARGE SCALE GENOMIC DNA]</scope>
    <source>
        <strain evidence="19 20">Bd21</strain>
    </source>
</reference>
<dbReference type="Pfam" id="PF02445">
    <property type="entry name" value="NadA"/>
    <property type="match status" value="1"/>
</dbReference>
<evidence type="ECO:0000256" key="5">
    <source>
        <dbReference type="ARBA" id="ARBA00022485"/>
    </source>
</evidence>
<dbReference type="Gramene" id="KQJ91666">
    <property type="protein sequence ID" value="KQJ91666"/>
    <property type="gene ID" value="BRADI_4g39020v3"/>
</dbReference>
<dbReference type="GO" id="GO:0034628">
    <property type="term" value="P:'de novo' NAD+ biosynthetic process from L-aspartate"/>
    <property type="evidence" value="ECO:0000318"/>
    <property type="project" value="GO_Central"/>
</dbReference>
<dbReference type="Proteomes" id="UP000008810">
    <property type="component" value="Chromosome 4"/>
</dbReference>
<dbReference type="FunFam" id="3.40.50.10800:FF:000008">
    <property type="entry name" value="Quinolinate synthase chloroplastic"/>
    <property type="match status" value="1"/>
</dbReference>
<dbReference type="FunFam" id="3.40.50.10800:FF:000006">
    <property type="entry name" value="Quinolinate synthase, chloroplastic"/>
    <property type="match status" value="1"/>
</dbReference>
<proteinExistence type="inferred from homology"/>
<dbReference type="GO" id="GO:0051539">
    <property type="term" value="F:4 iron, 4 sulfur cluster binding"/>
    <property type="evidence" value="ECO:0000318"/>
    <property type="project" value="GO_Central"/>
</dbReference>
<dbReference type="Gene3D" id="3.90.1010.10">
    <property type="match status" value="1"/>
</dbReference>